<organism evidence="2 3">
    <name type="scientific">Aquipseudomonas alcaligenes</name>
    <name type="common">Pseudomonas alcaligenes</name>
    <dbReference type="NCBI Taxonomy" id="43263"/>
    <lineage>
        <taxon>Bacteria</taxon>
        <taxon>Pseudomonadati</taxon>
        <taxon>Pseudomonadota</taxon>
        <taxon>Gammaproteobacteria</taxon>
        <taxon>Pseudomonadales</taxon>
        <taxon>Pseudomonadaceae</taxon>
        <taxon>Aquipseudomonas</taxon>
    </lineage>
</organism>
<name>A0A5C7W300_AQUAC</name>
<proteinExistence type="predicted"/>
<dbReference type="EMBL" id="JAODZF010000001">
    <property type="protein sequence ID" value="MDH0141024.1"/>
    <property type="molecule type" value="Genomic_DNA"/>
</dbReference>
<reference evidence="1" key="2">
    <citation type="submission" date="2022-09" db="EMBL/GenBank/DDBJ databases">
        <title>Intensive care unit water sources are persistently colonized with multi-drug resistant bacteria and are the site of extensive horizontal gene transfer of antibiotic resistance genes.</title>
        <authorList>
            <person name="Diorio-Toth L."/>
        </authorList>
    </citation>
    <scope>NUCLEOTIDE SEQUENCE</scope>
    <source>
        <strain evidence="1">GD04146</strain>
    </source>
</reference>
<dbReference type="Pfam" id="PF03692">
    <property type="entry name" value="CxxCxxCC"/>
    <property type="match status" value="1"/>
</dbReference>
<accession>A0A5C7W300</accession>
<evidence type="ECO:0000313" key="3">
    <source>
        <dbReference type="Proteomes" id="UP000321110"/>
    </source>
</evidence>
<dbReference type="EMBL" id="SSFO01000175">
    <property type="protein sequence ID" value="TXI31810.1"/>
    <property type="molecule type" value="Genomic_DNA"/>
</dbReference>
<dbReference type="Proteomes" id="UP001158058">
    <property type="component" value="Unassembled WGS sequence"/>
</dbReference>
<dbReference type="RefSeq" id="WP_142137080.1">
    <property type="nucleotide sequence ID" value="NZ_AP025273.1"/>
</dbReference>
<evidence type="ECO:0000313" key="2">
    <source>
        <dbReference type="EMBL" id="TXI31810.1"/>
    </source>
</evidence>
<dbReference type="Proteomes" id="UP000321110">
    <property type="component" value="Unassembled WGS sequence"/>
</dbReference>
<comment type="caution">
    <text evidence="2">The sequence shown here is derived from an EMBL/GenBank/DDBJ whole genome shotgun (WGS) entry which is preliminary data.</text>
</comment>
<protein>
    <submittedName>
        <fullName evidence="2">YkgJ family cysteine cluster protein</fullName>
    </submittedName>
</protein>
<gene>
    <name evidence="2" type="ORF">E6Q69_10445</name>
    <name evidence="1" type="ORF">N7380_01740</name>
</gene>
<dbReference type="InterPro" id="IPR005358">
    <property type="entry name" value="Puta_zinc/iron-chelating_dom"/>
</dbReference>
<dbReference type="AlphaFoldDB" id="A0A5C7W300"/>
<evidence type="ECO:0000313" key="1">
    <source>
        <dbReference type="EMBL" id="MDH0141024.1"/>
    </source>
</evidence>
<sequence length="115" mass="12545">MSEPHPCLSCGACCANFRVSFYWGECQSAGGTVPDQWVEQIAPHHVAMRGTTGKPVRCIALQGEVGCGTRCSMYEQRSSTCREFTASWEDGRHNPHCDAARAAYGLPPLTPQHFG</sequence>
<reference evidence="2 3" key="1">
    <citation type="submission" date="2018-09" db="EMBL/GenBank/DDBJ databases">
        <title>Metagenome Assembled Genomes from an Advanced Water Purification Facility.</title>
        <authorList>
            <person name="Stamps B.W."/>
            <person name="Spear J.R."/>
        </authorList>
    </citation>
    <scope>NUCLEOTIDE SEQUENCE [LARGE SCALE GENOMIC DNA]</scope>
    <source>
        <strain evidence="2">Bin_52_1</strain>
    </source>
</reference>